<feature type="transmembrane region" description="Helical" evidence="1">
    <location>
        <begin position="53"/>
        <end position="75"/>
    </location>
</feature>
<feature type="transmembrane region" description="Helical" evidence="1">
    <location>
        <begin position="179"/>
        <end position="198"/>
    </location>
</feature>
<dbReference type="AlphaFoldDB" id="A0A518GJZ0"/>
<dbReference type="OrthoDB" id="212560at2"/>
<evidence type="ECO:0000313" key="3">
    <source>
        <dbReference type="Proteomes" id="UP000315349"/>
    </source>
</evidence>
<evidence type="ECO:0000256" key="1">
    <source>
        <dbReference type="SAM" id="Phobius"/>
    </source>
</evidence>
<keyword evidence="1" id="KW-0472">Membrane</keyword>
<keyword evidence="3" id="KW-1185">Reference proteome</keyword>
<dbReference type="KEGG" id="peh:Spb1_07700"/>
<gene>
    <name evidence="2" type="ORF">Spb1_07700</name>
</gene>
<evidence type="ECO:0000313" key="2">
    <source>
        <dbReference type="EMBL" id="QDV28904.1"/>
    </source>
</evidence>
<dbReference type="Proteomes" id="UP000315349">
    <property type="component" value="Chromosome"/>
</dbReference>
<accession>A0A518GJZ0</accession>
<dbReference type="RefSeq" id="WP_145295997.1">
    <property type="nucleotide sequence ID" value="NZ_CP036299.1"/>
</dbReference>
<organism evidence="2 3">
    <name type="scientific">Planctopirus ephydatiae</name>
    <dbReference type="NCBI Taxonomy" id="2528019"/>
    <lineage>
        <taxon>Bacteria</taxon>
        <taxon>Pseudomonadati</taxon>
        <taxon>Planctomycetota</taxon>
        <taxon>Planctomycetia</taxon>
        <taxon>Planctomycetales</taxon>
        <taxon>Planctomycetaceae</taxon>
        <taxon>Planctopirus</taxon>
    </lineage>
</organism>
<dbReference type="EMBL" id="CP036299">
    <property type="protein sequence ID" value="QDV28904.1"/>
    <property type="molecule type" value="Genomic_DNA"/>
</dbReference>
<proteinExistence type="predicted"/>
<protein>
    <recommendedName>
        <fullName evidence="4">Septum formation initiator</fullName>
    </recommendedName>
</protein>
<keyword evidence="1" id="KW-0812">Transmembrane</keyword>
<keyword evidence="1" id="KW-1133">Transmembrane helix</keyword>
<reference evidence="2 3" key="1">
    <citation type="submission" date="2019-02" db="EMBL/GenBank/DDBJ databases">
        <title>Deep-cultivation of Planctomycetes and their phenomic and genomic characterization uncovers novel biology.</title>
        <authorList>
            <person name="Wiegand S."/>
            <person name="Jogler M."/>
            <person name="Boedeker C."/>
            <person name="Pinto D."/>
            <person name="Vollmers J."/>
            <person name="Rivas-Marin E."/>
            <person name="Kohn T."/>
            <person name="Peeters S.H."/>
            <person name="Heuer A."/>
            <person name="Rast P."/>
            <person name="Oberbeckmann S."/>
            <person name="Bunk B."/>
            <person name="Jeske O."/>
            <person name="Meyerdierks A."/>
            <person name="Storesund J.E."/>
            <person name="Kallscheuer N."/>
            <person name="Luecker S."/>
            <person name="Lage O.M."/>
            <person name="Pohl T."/>
            <person name="Merkel B.J."/>
            <person name="Hornburger P."/>
            <person name="Mueller R.-W."/>
            <person name="Bruemmer F."/>
            <person name="Labrenz M."/>
            <person name="Spormann A.M."/>
            <person name="Op den Camp H."/>
            <person name="Overmann J."/>
            <person name="Amann R."/>
            <person name="Jetten M.S.M."/>
            <person name="Mascher T."/>
            <person name="Medema M.H."/>
            <person name="Devos D.P."/>
            <person name="Kaster A.-K."/>
            <person name="Ovreas L."/>
            <person name="Rohde M."/>
            <person name="Galperin M.Y."/>
            <person name="Jogler C."/>
        </authorList>
    </citation>
    <scope>NUCLEOTIDE SEQUENCE [LARGE SCALE GENOMIC DNA]</scope>
    <source>
        <strain evidence="2 3">Spb1</strain>
    </source>
</reference>
<name>A0A518GJZ0_9PLAN</name>
<evidence type="ECO:0008006" key="4">
    <source>
        <dbReference type="Google" id="ProtNLM"/>
    </source>
</evidence>
<sequence>MSTIEATISAEKLPQPAEPGLAAKVEAQCLNGGTGLDDSAARATVEAPRALSILMSFAFWILLALVSLSFATLVLSPKLHRREVLTKQYQQSLWELVILQEQTRTLREIAKALEHDERFQAELARSQLGGIGKNEERYPLPENLLLAYPLEPPAPQLPVPPSQTWREFWIERFATDQTLRSGLIVFCVIGCLFGFGWLHEGAWHHSRLRPVRTLSQWIALRYARRDRPAT</sequence>